<dbReference type="EMBL" id="VZAH01000078">
    <property type="protein sequence ID" value="MQP14302.1"/>
    <property type="molecule type" value="Genomic_DNA"/>
</dbReference>
<name>A0A6G1VMP9_9BACT</name>
<protein>
    <submittedName>
        <fullName evidence="1">Uncharacterized protein</fullName>
    </submittedName>
</protein>
<evidence type="ECO:0000313" key="1">
    <source>
        <dbReference type="EMBL" id="MQP14302.1"/>
    </source>
</evidence>
<dbReference type="Proteomes" id="UP000477980">
    <property type="component" value="Unassembled WGS sequence"/>
</dbReference>
<dbReference type="RefSeq" id="WP_153090731.1">
    <property type="nucleotide sequence ID" value="NZ_VZAH01000078.1"/>
</dbReference>
<gene>
    <name evidence="1" type="ORF">F7D25_07740</name>
</gene>
<evidence type="ECO:0000313" key="2">
    <source>
        <dbReference type="Proteomes" id="UP000477980"/>
    </source>
</evidence>
<proteinExistence type="predicted"/>
<reference evidence="1 2" key="1">
    <citation type="submission" date="2019-09" db="EMBL/GenBank/DDBJ databases">
        <title>Distinct polysaccharide growth profiles of human intestinal Prevotella copri isolates.</title>
        <authorList>
            <person name="Fehlner-Peach H."/>
            <person name="Magnabosco C."/>
            <person name="Raghavan V."/>
            <person name="Scher J.U."/>
            <person name="Tett A."/>
            <person name="Cox L.M."/>
            <person name="Gottsegen C."/>
            <person name="Watters A."/>
            <person name="Wiltshire- Gordon J.D."/>
            <person name="Segata N."/>
            <person name="Bonneau R."/>
            <person name="Littman D.R."/>
        </authorList>
    </citation>
    <scope>NUCLEOTIDE SEQUENCE [LARGE SCALE GENOMIC DNA]</scope>
    <source>
        <strain evidence="2">iAA917</strain>
    </source>
</reference>
<dbReference type="AlphaFoldDB" id="A0A6G1VMP9"/>
<sequence length="356" mass="40103">MTINSLPSGKVFLENIPDIIILTAKTRLAVTIALADKTIYEEYLYPADGEVVVSDMADIFRPYARQQLAVSATITIREQTVEGETETDVATKQASLQVLYTSVDIVGVNCESFLDNHFLTLLQECKRTAIGRLEYLHYLGTGKATVTAYYRQHAADGSEETRTFTATAVAGNDIYTTIDVSPSRFTADALDLLYYEVEAGKRLMRFIIDPSQPDCAPCLLFTNSFGCQELIYCEGKHEVNPEYTRDAAYIGGLKTNYRITEQRNFNADTGYLSRDMANWAEDLFRSDEVYIVNFVDGNPVVGKRITINSSTSKNDNLHDTLPRFTFSYVYAQRQHNVLDLQRGGRIFDNTFDNTFN</sequence>
<dbReference type="OrthoDB" id="1067524at2"/>
<accession>A0A6G1VMP9</accession>
<comment type="caution">
    <text evidence="1">The sequence shown here is derived from an EMBL/GenBank/DDBJ whole genome shotgun (WGS) entry which is preliminary data.</text>
</comment>
<organism evidence="1 2">
    <name type="scientific">Segatella copri</name>
    <dbReference type="NCBI Taxonomy" id="165179"/>
    <lineage>
        <taxon>Bacteria</taxon>
        <taxon>Pseudomonadati</taxon>
        <taxon>Bacteroidota</taxon>
        <taxon>Bacteroidia</taxon>
        <taxon>Bacteroidales</taxon>
        <taxon>Prevotellaceae</taxon>
        <taxon>Segatella</taxon>
    </lineage>
</organism>